<dbReference type="AlphaFoldDB" id="D6GU89"/>
<proteinExistence type="predicted"/>
<accession>D6GU89</accession>
<reference evidence="1 2" key="1">
    <citation type="journal article" date="2010" name="Proc. Natl. Acad. Sci. U.S.A.">
        <title>Enigmatic, ultrasmall, uncultivated Archaea.</title>
        <authorList>
            <person name="Baker B.J."/>
            <person name="Comolli L.R."/>
            <person name="Dick G.J."/>
            <person name="Hauser L.J."/>
            <person name="Hyatt D."/>
            <person name="Dill B.D."/>
            <person name="Land M.L."/>
            <person name="Verberkmoes N.C."/>
            <person name="Hettich R.L."/>
            <person name="Banfield J.F."/>
        </authorList>
    </citation>
    <scope>NUCLEOTIDE SEQUENCE [LARGE SCALE GENOMIC DNA]</scope>
</reference>
<gene>
    <name evidence="1" type="ORF">BJBARM5_0009</name>
</gene>
<sequence length="104" mass="12643">MKNLSKIILPKQKVFTDVDYTMPINEFERTRIKLYNLFDEKEKNVHEIRKQENGRIRIHFYTCLAGNCEPWDSWLDYTLRKEIKIKGLRRVSNYISLEEFLSEI</sequence>
<name>D6GU89_PARA5</name>
<evidence type="ECO:0000313" key="2">
    <source>
        <dbReference type="Proteomes" id="UP000009376"/>
    </source>
</evidence>
<organism evidence="1 2">
    <name type="scientific">Candidatus Parvarchaeum acidophilus ARMAN-5</name>
    <dbReference type="NCBI Taxonomy" id="662762"/>
    <lineage>
        <taxon>Archaea</taxon>
        <taxon>Candidatus Parvarchaeota</taxon>
        <taxon>Candidatus Parvarchaeum</taxon>
    </lineage>
</organism>
<dbReference type="EMBL" id="GG745544">
    <property type="protein sequence ID" value="EFD93218.1"/>
    <property type="molecule type" value="Genomic_DNA"/>
</dbReference>
<protein>
    <submittedName>
        <fullName evidence="1">Uncharacterized protein</fullName>
    </submittedName>
</protein>
<dbReference type="Proteomes" id="UP000009376">
    <property type="component" value="Unassembled WGS sequence"/>
</dbReference>
<evidence type="ECO:0000313" key="1">
    <source>
        <dbReference type="EMBL" id="EFD93218.1"/>
    </source>
</evidence>